<gene>
    <name evidence="2" type="ORF">CWS20_04325</name>
</gene>
<dbReference type="InterPro" id="IPR036291">
    <property type="entry name" value="NAD(P)-bd_dom_sf"/>
</dbReference>
<evidence type="ECO:0000313" key="3">
    <source>
        <dbReference type="Proteomes" id="UP000233343"/>
    </source>
</evidence>
<comment type="caution">
    <text evidence="2">The sequence shown here is derived from an EMBL/GenBank/DDBJ whole genome shotgun (WGS) entry which is preliminary data.</text>
</comment>
<dbReference type="Pfam" id="PF01370">
    <property type="entry name" value="Epimerase"/>
    <property type="match status" value="1"/>
</dbReference>
<dbReference type="SUPFAM" id="SSF51735">
    <property type="entry name" value="NAD(P)-binding Rossmann-fold domains"/>
    <property type="match status" value="1"/>
</dbReference>
<protein>
    <submittedName>
        <fullName evidence="2">NAD-dependent dehydratase</fullName>
    </submittedName>
</protein>
<name>A0A2N0ZL32_9BACI</name>
<dbReference type="PANTHER" id="PTHR43245">
    <property type="entry name" value="BIFUNCTIONAL POLYMYXIN RESISTANCE PROTEIN ARNA"/>
    <property type="match status" value="1"/>
</dbReference>
<organism evidence="2 3">
    <name type="scientific">Cytobacillus horneckiae</name>
    <dbReference type="NCBI Taxonomy" id="549687"/>
    <lineage>
        <taxon>Bacteria</taxon>
        <taxon>Bacillati</taxon>
        <taxon>Bacillota</taxon>
        <taxon>Bacilli</taxon>
        <taxon>Bacillales</taxon>
        <taxon>Bacillaceae</taxon>
        <taxon>Cytobacillus</taxon>
    </lineage>
</organism>
<reference evidence="2 3" key="1">
    <citation type="journal article" date="2010" name="Int. J. Syst. Evol. Microbiol.">
        <title>Bacillus horneckiae sp. nov., isolated from a spacecraft-assembly clean room.</title>
        <authorList>
            <person name="Vaishampayan P."/>
            <person name="Probst A."/>
            <person name="Krishnamurthi S."/>
            <person name="Ghosh S."/>
            <person name="Osman S."/>
            <person name="McDowall A."/>
            <person name="Ruckmani A."/>
            <person name="Mayilraj S."/>
            <person name="Venkateswaran K."/>
        </authorList>
    </citation>
    <scope>NUCLEOTIDE SEQUENCE [LARGE SCALE GENOMIC DNA]</scope>
    <source>
        <strain evidence="3">1PO1SC</strain>
    </source>
</reference>
<feature type="domain" description="NAD-dependent epimerase/dehydratase" evidence="1">
    <location>
        <begin position="3"/>
        <end position="220"/>
    </location>
</feature>
<dbReference type="Proteomes" id="UP000233343">
    <property type="component" value="Unassembled WGS sequence"/>
</dbReference>
<dbReference type="InterPro" id="IPR050177">
    <property type="entry name" value="Lipid_A_modif_metabolic_enz"/>
</dbReference>
<dbReference type="AlphaFoldDB" id="A0A2N0ZL32"/>
<dbReference type="PANTHER" id="PTHR43245:SF13">
    <property type="entry name" value="UDP-D-APIOSE_UDP-D-XYLOSE SYNTHASE 2"/>
    <property type="match status" value="1"/>
</dbReference>
<dbReference type="Gene3D" id="3.40.50.720">
    <property type="entry name" value="NAD(P)-binding Rossmann-like Domain"/>
    <property type="match status" value="1"/>
</dbReference>
<sequence>MKILILGGTRFLGRAIVEEAVKRKHEITLFNRGTNKEVFPDLEQLVGNRDQDVSLLKKRNWDAVIDTCAFAPHQIKNIAAVLRDSVEHYTFISSISVYRDWIPPNITEDYHLQSIQLDKLKAVEVGTVSPYEYYGALKALCEAEVEKNWPGHALHIRAGLLVGPYDYSDRLPYWVERVAQGGRILVPGRLDRPIQLIDVKDIASWVIHMAENRNAGVYNVTGPNNQLTIEELLNICRAVTGSDGEWVSVDEPFLRAHKIEPWTEMPLWIPEDFSLEGEKAPWKGTFAISIDKAVRTGLSFRPLKETIQEVYHWERERHHSDKVAGLSRDKECALLNEWHK</sequence>
<dbReference type="InterPro" id="IPR001509">
    <property type="entry name" value="Epimerase_deHydtase"/>
</dbReference>
<evidence type="ECO:0000313" key="2">
    <source>
        <dbReference type="EMBL" id="PKG30225.1"/>
    </source>
</evidence>
<evidence type="ECO:0000259" key="1">
    <source>
        <dbReference type="Pfam" id="PF01370"/>
    </source>
</evidence>
<accession>A0A2N0ZL32</accession>
<proteinExistence type="predicted"/>
<dbReference type="EMBL" id="PISD01000008">
    <property type="protein sequence ID" value="PKG30225.1"/>
    <property type="molecule type" value="Genomic_DNA"/>
</dbReference>
<dbReference type="RefSeq" id="WP_066199828.1">
    <property type="nucleotide sequence ID" value="NZ_JAFDQP010000002.1"/>
</dbReference>
<keyword evidence="3" id="KW-1185">Reference proteome</keyword>